<dbReference type="Pfam" id="PF16335">
    <property type="entry name" value="GtaA_6_Hairpin"/>
    <property type="match status" value="1"/>
</dbReference>
<evidence type="ECO:0000313" key="5">
    <source>
        <dbReference type="Proteomes" id="UP001596378"/>
    </source>
</evidence>
<organism evidence="4 5">
    <name type="scientific">Cohnella cellulosilytica</name>
    <dbReference type="NCBI Taxonomy" id="986710"/>
    <lineage>
        <taxon>Bacteria</taxon>
        <taxon>Bacillati</taxon>
        <taxon>Bacillota</taxon>
        <taxon>Bacilli</taxon>
        <taxon>Bacillales</taxon>
        <taxon>Paenibacillaceae</taxon>
        <taxon>Cohnella</taxon>
    </lineage>
</organism>
<sequence length="667" mass="75238">MQTFRPPSVPLVTVDPYFSVWSAADRLYDDHTRHWTGKRCGMTGLIRIDGKTRRFMGKMRTEEDADDAEIEPFSQTGLHVEPVTTLYRFEGEGIELEVRFTTPLLLDDLELLSRPVTYVSFHVRATDGRSHDVRLYLDVTGEWCVNTTDQPVVWSRPEISGLAAMRMGTEEQQVLQRVGDDTRIDWGYCYLAVPDAGGVETFVGSVRARERFAELGRLPDADDERQPRPVDRDTPVMAAVLDLGAVGADAVERFAMLAYDDICSIEYFGRPLEAYWRKDGTQFEDMLVQAAAQYDDVQARCGKFNDELASESAREGGDSYRELLALAYRQAIAAHKLAVDPDDGLLFFSKENFSNGCIATVDVSYPSIPLFLRYNPELVKGMMRPIFRYADSKEWPYSFAPHDAGCYPKANGQVYGENKLENQMPIEECGNMLVMTAAVCLYERDPAFAGQHWKLLSQWAEYLLKNGLDPANQLCTDDFAGHSARNANLSVKAIVGLGAYAVLCRMLGKPGAEEYAKEAAAMAAQWVDMARAADGHFKRTFGDAEATWSMKYNLVWDRLLGLSLFPQEVVERECALYLDKANQYGTPLDDRADYTKADWLVWCASMLRETDDFERLIRPLRNFLHESPSRVPLTDWYDTVTGKQVGFQNRSVVGGLFIRLLQPVSAF</sequence>
<dbReference type="InterPro" id="IPR052743">
    <property type="entry name" value="Glutaminase_GtaA"/>
</dbReference>
<keyword evidence="5" id="KW-1185">Reference proteome</keyword>
<dbReference type="InterPro" id="IPR032515">
    <property type="entry name" value="DUF4964"/>
</dbReference>
<comment type="caution">
    <text evidence="4">The sequence shown here is derived from an EMBL/GenBank/DDBJ whole genome shotgun (WGS) entry which is preliminary data.</text>
</comment>
<dbReference type="PANTHER" id="PTHR31987">
    <property type="entry name" value="GLUTAMINASE A-RELATED"/>
    <property type="match status" value="1"/>
</dbReference>
<reference evidence="5" key="1">
    <citation type="journal article" date="2019" name="Int. J. Syst. Evol. Microbiol.">
        <title>The Global Catalogue of Microorganisms (GCM) 10K type strain sequencing project: providing services to taxonomists for standard genome sequencing and annotation.</title>
        <authorList>
            <consortium name="The Broad Institute Genomics Platform"/>
            <consortium name="The Broad Institute Genome Sequencing Center for Infectious Disease"/>
            <person name="Wu L."/>
            <person name="Ma J."/>
        </authorList>
    </citation>
    <scope>NUCLEOTIDE SEQUENCE [LARGE SCALE GENOMIC DNA]</scope>
    <source>
        <strain evidence="5">KCTC 12907</strain>
    </source>
</reference>
<dbReference type="InterPro" id="IPR033433">
    <property type="entry name" value="GtaA_N"/>
</dbReference>
<dbReference type="InterPro" id="IPR032514">
    <property type="entry name" value="GtaA_central"/>
</dbReference>
<evidence type="ECO:0000313" key="4">
    <source>
        <dbReference type="EMBL" id="MFC7150979.1"/>
    </source>
</evidence>
<dbReference type="PANTHER" id="PTHR31987:SF1">
    <property type="entry name" value="GLUTAMINASE A"/>
    <property type="match status" value="1"/>
</dbReference>
<proteinExistence type="predicted"/>
<feature type="domain" description="DUF4964" evidence="1">
    <location>
        <begin position="3"/>
        <end position="59"/>
    </location>
</feature>
<dbReference type="Pfam" id="PF17168">
    <property type="entry name" value="DUF5127"/>
    <property type="match status" value="1"/>
</dbReference>
<dbReference type="Pfam" id="PF16334">
    <property type="entry name" value="DUF4964"/>
    <property type="match status" value="1"/>
</dbReference>
<feature type="domain" description="Glutaminase A N-terminal" evidence="3">
    <location>
        <begin position="85"/>
        <end position="310"/>
    </location>
</feature>
<name>A0ABW2FGC1_9BACL</name>
<protein>
    <submittedName>
        <fullName evidence="4">Glutaminase domain-containing protein</fullName>
    </submittedName>
</protein>
<dbReference type="Proteomes" id="UP001596378">
    <property type="component" value="Unassembled WGS sequence"/>
</dbReference>
<dbReference type="InterPro" id="IPR008928">
    <property type="entry name" value="6-hairpin_glycosidase_sf"/>
</dbReference>
<dbReference type="EMBL" id="JBHTAI010000013">
    <property type="protein sequence ID" value="MFC7150979.1"/>
    <property type="molecule type" value="Genomic_DNA"/>
</dbReference>
<evidence type="ECO:0000259" key="3">
    <source>
        <dbReference type="Pfam" id="PF17168"/>
    </source>
</evidence>
<gene>
    <name evidence="4" type="ORF">ACFQMJ_20785</name>
</gene>
<dbReference type="RefSeq" id="WP_378053711.1">
    <property type="nucleotide sequence ID" value="NZ_JBHMDN010000078.1"/>
</dbReference>
<evidence type="ECO:0000259" key="2">
    <source>
        <dbReference type="Pfam" id="PF16335"/>
    </source>
</evidence>
<dbReference type="SUPFAM" id="SSF48208">
    <property type="entry name" value="Six-hairpin glycosidases"/>
    <property type="match status" value="1"/>
</dbReference>
<evidence type="ECO:0000259" key="1">
    <source>
        <dbReference type="Pfam" id="PF16334"/>
    </source>
</evidence>
<feature type="domain" description="Glutaminase A central" evidence="2">
    <location>
        <begin position="317"/>
        <end position="660"/>
    </location>
</feature>
<accession>A0ABW2FGC1</accession>